<keyword evidence="1" id="KW-0732">Signal</keyword>
<dbReference type="GO" id="GO:0030246">
    <property type="term" value="F:carbohydrate binding"/>
    <property type="evidence" value="ECO:0007669"/>
    <property type="project" value="InterPro"/>
</dbReference>
<dbReference type="Pfam" id="PF07971">
    <property type="entry name" value="Glyco_hydro_92"/>
    <property type="match status" value="1"/>
</dbReference>
<proteinExistence type="predicted"/>
<dbReference type="EMBL" id="JAQQWP010000009">
    <property type="protein sequence ID" value="KAK8100748.1"/>
    <property type="molecule type" value="Genomic_DNA"/>
</dbReference>
<dbReference type="InterPro" id="IPR050883">
    <property type="entry name" value="PNGase"/>
</dbReference>
<dbReference type="PANTHER" id="PTHR12143">
    <property type="entry name" value="PEPTIDE N-GLYCANASE PNGASE -RELATED"/>
    <property type="match status" value="1"/>
</dbReference>
<name>A0AAW0QHR6_9PEZI</name>
<dbReference type="FunFam" id="1.20.1050.60:FF:000002">
    <property type="entry name" value="Glycosyl hydrolase family 92"/>
    <property type="match status" value="1"/>
</dbReference>
<feature type="chain" id="PRO_5043351147" description="Alpha-1,2-mannosidase" evidence="1">
    <location>
        <begin position="20"/>
        <end position="804"/>
    </location>
</feature>
<dbReference type="FunFam" id="3.30.2080.10:FF:000001">
    <property type="entry name" value="Alpha-1,2-mannosidase subfamily"/>
    <property type="match status" value="1"/>
</dbReference>
<protein>
    <recommendedName>
        <fullName evidence="6">Alpha-1,2-mannosidase</fullName>
    </recommendedName>
</protein>
<dbReference type="InterPro" id="IPR005887">
    <property type="entry name" value="GH92_a_mannosidase_put"/>
</dbReference>
<evidence type="ECO:0000313" key="5">
    <source>
        <dbReference type="Proteomes" id="UP001392437"/>
    </source>
</evidence>
<dbReference type="Gene3D" id="1.20.1610.10">
    <property type="entry name" value="alpha-1,2-mannosidases domains"/>
    <property type="match status" value="1"/>
</dbReference>
<organism evidence="4 5">
    <name type="scientific">Apiospora kogelbergensis</name>
    <dbReference type="NCBI Taxonomy" id="1337665"/>
    <lineage>
        <taxon>Eukaryota</taxon>
        <taxon>Fungi</taxon>
        <taxon>Dikarya</taxon>
        <taxon>Ascomycota</taxon>
        <taxon>Pezizomycotina</taxon>
        <taxon>Sordariomycetes</taxon>
        <taxon>Xylariomycetidae</taxon>
        <taxon>Amphisphaeriales</taxon>
        <taxon>Apiosporaceae</taxon>
        <taxon>Apiospora</taxon>
    </lineage>
</organism>
<evidence type="ECO:0000256" key="1">
    <source>
        <dbReference type="SAM" id="SignalP"/>
    </source>
</evidence>
<dbReference type="NCBIfam" id="TIGR01180">
    <property type="entry name" value="aman2_put"/>
    <property type="match status" value="1"/>
</dbReference>
<dbReference type="AlphaFoldDB" id="A0AAW0QHR6"/>
<evidence type="ECO:0000259" key="3">
    <source>
        <dbReference type="Pfam" id="PF17678"/>
    </source>
</evidence>
<comment type="caution">
    <text evidence="4">The sequence shown here is derived from an EMBL/GenBank/DDBJ whole genome shotgun (WGS) entry which is preliminary data.</text>
</comment>
<dbReference type="Pfam" id="PF17678">
    <property type="entry name" value="Glyco_hydro_92N"/>
    <property type="match status" value="1"/>
</dbReference>
<dbReference type="GO" id="GO:0000224">
    <property type="term" value="F:peptide-N4-(N-acetyl-beta-glucosaminyl)asparagine amidase activity"/>
    <property type="evidence" value="ECO:0007669"/>
    <property type="project" value="TreeGrafter"/>
</dbReference>
<dbReference type="InterPro" id="IPR008928">
    <property type="entry name" value="6-hairpin_glycosidase_sf"/>
</dbReference>
<keyword evidence="5" id="KW-1185">Reference proteome</keyword>
<evidence type="ECO:0008006" key="6">
    <source>
        <dbReference type="Google" id="ProtNLM"/>
    </source>
</evidence>
<dbReference type="GO" id="GO:0005634">
    <property type="term" value="C:nucleus"/>
    <property type="evidence" value="ECO:0007669"/>
    <property type="project" value="TreeGrafter"/>
</dbReference>
<gene>
    <name evidence="4" type="ORF">PG999_011122</name>
</gene>
<dbReference type="Proteomes" id="UP001392437">
    <property type="component" value="Unassembled WGS sequence"/>
</dbReference>
<feature type="signal peptide" evidence="1">
    <location>
        <begin position="1"/>
        <end position="19"/>
    </location>
</feature>
<dbReference type="SUPFAM" id="SSF48208">
    <property type="entry name" value="Six-hairpin glycosidases"/>
    <property type="match status" value="1"/>
</dbReference>
<dbReference type="InterPro" id="IPR012939">
    <property type="entry name" value="Glyco_hydro_92"/>
</dbReference>
<dbReference type="Gene3D" id="1.20.1050.60">
    <property type="entry name" value="alpha-1,2-mannosidase"/>
    <property type="match status" value="1"/>
</dbReference>
<feature type="domain" description="Glycosyl hydrolase family 92" evidence="2">
    <location>
        <begin position="306"/>
        <end position="784"/>
    </location>
</feature>
<dbReference type="GO" id="GO:0005975">
    <property type="term" value="P:carbohydrate metabolic process"/>
    <property type="evidence" value="ECO:0007669"/>
    <property type="project" value="InterPro"/>
</dbReference>
<dbReference type="Gene3D" id="2.70.98.10">
    <property type="match status" value="1"/>
</dbReference>
<reference evidence="4 5" key="1">
    <citation type="submission" date="2023-01" db="EMBL/GenBank/DDBJ databases">
        <title>Analysis of 21 Apiospora genomes using comparative genomics revels a genus with tremendous synthesis potential of carbohydrate active enzymes and secondary metabolites.</title>
        <authorList>
            <person name="Sorensen T."/>
        </authorList>
    </citation>
    <scope>NUCLEOTIDE SEQUENCE [LARGE SCALE GENOMIC DNA]</scope>
    <source>
        <strain evidence="4 5">CBS 117206</strain>
    </source>
</reference>
<dbReference type="InterPro" id="IPR041371">
    <property type="entry name" value="GH92_N"/>
</dbReference>
<evidence type="ECO:0000313" key="4">
    <source>
        <dbReference type="EMBL" id="KAK8100748.1"/>
    </source>
</evidence>
<dbReference type="GO" id="GO:0006516">
    <property type="term" value="P:glycoprotein catabolic process"/>
    <property type="evidence" value="ECO:0007669"/>
    <property type="project" value="TreeGrafter"/>
</dbReference>
<dbReference type="InterPro" id="IPR014718">
    <property type="entry name" value="GH-type_carb-bd"/>
</dbReference>
<feature type="domain" description="Glycosyl hydrolase family 92 N-terminal" evidence="3">
    <location>
        <begin position="29"/>
        <end position="300"/>
    </location>
</feature>
<sequence length="804" mass="89515">MRWLRKAVTSLVASTAVSAQSSTRDYTKHVNLFIGTEGPVSGSAYSAGNVFPGATLPFGAVKVGIDTTRRARWNVSYSANAGYTPDGNVTAITMLHESGTGGAPTYGLIPQMPLVTVEGVNLLDNLTYMQPRTQEDIASVGYYKTHLLNGVTAEMSASMHAGIMKYQYPENGGRYVLVDLSHFIPSTGKKEQFYSNGFMERSEDGSWYSGYGVYREGWAWGGDYRVYFCAQFDTTPVKTQLFSGRATDPYWPNTTDVKPAFTDSTRIQGGTIGYQYADRIGSLFEFPAHVSSVTSKVGISWVSAEKACRFLEEIPGWDLHSTAEEAKARWNTEVLSKIDVQTGNQTQLEMFYTGLYHSHLLPSDRTGENPNWQSDEPYYDDFYTIWDTFRCLLPLTTLILPKRSTDIVRALIDIWRFERFMPDGRSHNHNGRVQGGSNADNVLADAYVKGLRDGINWTDGYMAMKTNAELQPYNNFDFEDPTGSTKEGRGGLQDWKQYGYVTPARGRCLSKTVDYSLNDFSLSQVARGEAPQDVALYLNRSRGWQKTWNPDVESLNFTGFLAPTYPNGSIQAYDPLSCGACDWISIAYEGVPWEYSFSIPFDMQTLTTKMGGPEHFETRLDTMFTPNLTRSNQGGNSAGSTIFNPGNEPSFMTPFLYNYLPRKQHRSVQRSREVVDQYYNNGRSGIPGNDDAGSMSSWLVWNMIGLYPVVTQPVYLVLAPRFEDITVRLGDSGSTLTIKTTGLGQGPYVQNLKVNGRPWTKSWLAHEDLVGANGEGSSLEFVLGSEKMEWDTGEVPPSPGSFTD</sequence>
<dbReference type="PANTHER" id="PTHR12143:SF27">
    <property type="entry name" value="ALPHA-1,2-MANNOSIDASE FAMILY PROTEIN (AFU_ORTHOLOGUE AFUA_5G10520)"/>
    <property type="match status" value="1"/>
</dbReference>
<dbReference type="Gene3D" id="3.30.2080.10">
    <property type="entry name" value="GH92 mannosidase domain"/>
    <property type="match status" value="1"/>
</dbReference>
<evidence type="ECO:0000259" key="2">
    <source>
        <dbReference type="Pfam" id="PF07971"/>
    </source>
</evidence>
<accession>A0AAW0QHR6</accession>
<dbReference type="GO" id="GO:0005829">
    <property type="term" value="C:cytosol"/>
    <property type="evidence" value="ECO:0007669"/>
    <property type="project" value="TreeGrafter"/>
</dbReference>